<evidence type="ECO:0000313" key="2">
    <source>
        <dbReference type="Proteomes" id="UP000649232"/>
    </source>
</evidence>
<dbReference type="InterPro" id="IPR038590">
    <property type="entry name" value="YaeQ_sf"/>
</dbReference>
<dbReference type="RefSeq" id="WP_198824018.1">
    <property type="nucleotide sequence ID" value="NZ_JAEILT010000006.1"/>
</dbReference>
<proteinExistence type="predicted"/>
<accession>A0ABS0WBZ5</accession>
<dbReference type="InterPro" id="IPR009822">
    <property type="entry name" value="YaeQ"/>
</dbReference>
<evidence type="ECO:0000313" key="1">
    <source>
        <dbReference type="EMBL" id="MBJ2136000.1"/>
    </source>
</evidence>
<dbReference type="SUPFAM" id="SSF52980">
    <property type="entry name" value="Restriction endonuclease-like"/>
    <property type="match status" value="1"/>
</dbReference>
<dbReference type="Proteomes" id="UP000649232">
    <property type="component" value="Unassembled WGS sequence"/>
</dbReference>
<dbReference type="Pfam" id="PF07152">
    <property type="entry name" value="YaeQ"/>
    <property type="match status" value="1"/>
</dbReference>
<dbReference type="PIRSF" id="PIRSF011484">
    <property type="entry name" value="YaeQ"/>
    <property type="match status" value="1"/>
</dbReference>
<name>A0ABS0WBZ5_9ALTE</name>
<dbReference type="InterPro" id="IPR011335">
    <property type="entry name" value="Restrct_endonuc-II-like"/>
</dbReference>
<reference evidence="1 2" key="1">
    <citation type="submission" date="2020-12" db="EMBL/GenBank/DDBJ databases">
        <title>Draft genome sequences of nine environmental bacterial isolates colonizing plastic.</title>
        <authorList>
            <person name="Borre I."/>
            <person name="Sonnenschein E.C."/>
        </authorList>
    </citation>
    <scope>NUCLEOTIDE SEQUENCE [LARGE SCALE GENOMIC DNA]</scope>
    <source>
        <strain evidence="1 2">IB30</strain>
    </source>
</reference>
<comment type="caution">
    <text evidence="1">The sequence shown here is derived from an EMBL/GenBank/DDBJ whole genome shotgun (WGS) entry which is preliminary data.</text>
</comment>
<dbReference type="EMBL" id="JAEILT010000006">
    <property type="protein sequence ID" value="MBJ2136000.1"/>
    <property type="molecule type" value="Genomic_DNA"/>
</dbReference>
<sequence length="177" mass="20174">MALKPTIYKFKISLSDLNRDYYTALNLTVAQHPSETVERMMARVLAYCLNADELLSFTKGLSSVEEPDIWLRGLDDQLHLWIDVGEPAKERIKKASRMAKNTKVYSFNSKSDTWWQQSQSSFSALPVQVNQFPWEDIQALAKLVSRTSDMSFTITGDSTYITTQNGEVDIICHELQA</sequence>
<protein>
    <submittedName>
        <fullName evidence="1">YaeQ family protein</fullName>
    </submittedName>
</protein>
<dbReference type="Gene3D" id="3.10.640.10">
    <property type="entry name" value="Restriction endonuclease-like alpha-beta roll domain"/>
    <property type="match status" value="1"/>
</dbReference>
<gene>
    <name evidence="1" type="ORF">JEU11_06010</name>
</gene>
<dbReference type="PANTHER" id="PTHR38784:SF1">
    <property type="entry name" value="SUCROSE PHOSPHORYLASE"/>
    <property type="match status" value="1"/>
</dbReference>
<dbReference type="SMART" id="SM01322">
    <property type="entry name" value="YaeQ"/>
    <property type="match status" value="1"/>
</dbReference>
<organism evidence="1 2">
    <name type="scientific">Paraglaciecola chathamensis</name>
    <dbReference type="NCBI Taxonomy" id="368405"/>
    <lineage>
        <taxon>Bacteria</taxon>
        <taxon>Pseudomonadati</taxon>
        <taxon>Pseudomonadota</taxon>
        <taxon>Gammaproteobacteria</taxon>
        <taxon>Alteromonadales</taxon>
        <taxon>Alteromonadaceae</taxon>
        <taxon>Paraglaciecola</taxon>
    </lineage>
</organism>
<dbReference type="PANTHER" id="PTHR38784">
    <property type="entry name" value="SUCROSE PHOSPHORYLASE"/>
    <property type="match status" value="1"/>
</dbReference>